<evidence type="ECO:0000259" key="3">
    <source>
        <dbReference type="PROSITE" id="PS50014"/>
    </source>
</evidence>
<organism evidence="4 6">
    <name type="scientific">Rotaria sordida</name>
    <dbReference type="NCBI Taxonomy" id="392033"/>
    <lineage>
        <taxon>Eukaryota</taxon>
        <taxon>Metazoa</taxon>
        <taxon>Spiralia</taxon>
        <taxon>Gnathifera</taxon>
        <taxon>Rotifera</taxon>
        <taxon>Eurotatoria</taxon>
        <taxon>Bdelloidea</taxon>
        <taxon>Philodinida</taxon>
        <taxon>Philodinidae</taxon>
        <taxon>Rotaria</taxon>
    </lineage>
</organism>
<dbReference type="EMBL" id="CAJNOH010011587">
    <property type="protein sequence ID" value="CAF1526641.1"/>
    <property type="molecule type" value="Genomic_DNA"/>
</dbReference>
<dbReference type="Proteomes" id="UP000663854">
    <property type="component" value="Unassembled WGS sequence"/>
</dbReference>
<evidence type="ECO:0000256" key="1">
    <source>
        <dbReference type="ARBA" id="ARBA00023117"/>
    </source>
</evidence>
<evidence type="ECO:0000313" key="4">
    <source>
        <dbReference type="EMBL" id="CAF1526641.1"/>
    </source>
</evidence>
<dbReference type="PANTHER" id="PTHR45750:SF3">
    <property type="entry name" value="HISTONE ACETYLTRANSFERASE"/>
    <property type="match status" value="1"/>
</dbReference>
<keyword evidence="7" id="KW-1185">Reference proteome</keyword>
<evidence type="ECO:0000313" key="6">
    <source>
        <dbReference type="Proteomes" id="UP000663854"/>
    </source>
</evidence>
<protein>
    <recommendedName>
        <fullName evidence="3">Bromo domain-containing protein</fullName>
    </recommendedName>
</protein>
<feature type="domain" description="Bromo" evidence="3">
    <location>
        <begin position="1"/>
        <end position="67"/>
    </location>
</feature>
<comment type="caution">
    <text evidence="4">The sequence shown here is derived from an EMBL/GenBank/DDBJ whole genome shotgun (WGS) entry which is preliminary data.</text>
</comment>
<keyword evidence="1 2" id="KW-0103">Bromodomain</keyword>
<dbReference type="EMBL" id="CAJNOL010013436">
    <property type="protein sequence ID" value="CAF1663786.1"/>
    <property type="molecule type" value="Genomic_DNA"/>
</dbReference>
<dbReference type="PRINTS" id="PR00503">
    <property type="entry name" value="BROMODOMAIN"/>
</dbReference>
<dbReference type="GO" id="GO:0045944">
    <property type="term" value="P:positive regulation of transcription by RNA polymerase II"/>
    <property type="evidence" value="ECO:0007669"/>
    <property type="project" value="TreeGrafter"/>
</dbReference>
<dbReference type="Proteomes" id="UP000663870">
    <property type="component" value="Unassembled WGS sequence"/>
</dbReference>
<dbReference type="AlphaFoldDB" id="A0A815V1B1"/>
<name>A0A815V1B1_9BILA</name>
<accession>A0A815V1B1</accession>
<evidence type="ECO:0000256" key="2">
    <source>
        <dbReference type="PROSITE-ProRule" id="PRU00035"/>
    </source>
</evidence>
<dbReference type="PANTHER" id="PTHR45750">
    <property type="entry name" value="GH11602P"/>
    <property type="match status" value="1"/>
</dbReference>
<dbReference type="InterPro" id="IPR001487">
    <property type="entry name" value="Bromodomain"/>
</dbReference>
<evidence type="ECO:0000313" key="5">
    <source>
        <dbReference type="EMBL" id="CAF1663786.1"/>
    </source>
</evidence>
<gene>
    <name evidence="5" type="ORF">JXQ802_LOCUS56485</name>
    <name evidence="4" type="ORF">PYM288_LOCUS39923</name>
</gene>
<dbReference type="GO" id="GO:0010484">
    <property type="term" value="F:histone H3 acetyltransferase activity"/>
    <property type="evidence" value="ECO:0007669"/>
    <property type="project" value="TreeGrafter"/>
</dbReference>
<dbReference type="Pfam" id="PF00439">
    <property type="entry name" value="Bromodomain"/>
    <property type="match status" value="1"/>
</dbReference>
<dbReference type="InterPro" id="IPR036427">
    <property type="entry name" value="Bromodomain-like_sf"/>
</dbReference>
<dbReference type="InterPro" id="IPR037800">
    <property type="entry name" value="GCN5"/>
</dbReference>
<dbReference type="GO" id="GO:0000123">
    <property type="term" value="C:histone acetyltransferase complex"/>
    <property type="evidence" value="ECO:0007669"/>
    <property type="project" value="TreeGrafter"/>
</dbReference>
<dbReference type="SUPFAM" id="SSF47370">
    <property type="entry name" value="Bromodomain"/>
    <property type="match status" value="1"/>
</dbReference>
<evidence type="ECO:0000313" key="7">
    <source>
        <dbReference type="Proteomes" id="UP000663870"/>
    </source>
</evidence>
<dbReference type="PROSITE" id="PS50014">
    <property type="entry name" value="BROMODOMAIN_2"/>
    <property type="match status" value="1"/>
</dbReference>
<reference evidence="4" key="1">
    <citation type="submission" date="2021-02" db="EMBL/GenBank/DDBJ databases">
        <authorList>
            <person name="Nowell W R."/>
        </authorList>
    </citation>
    <scope>NUCLEOTIDE SEQUENCE</scope>
</reference>
<sequence>MAWPFQKPVDIKDVPNYYTIIKDPMDLTTLKTKVMNSKFNTICDYIRDVNKIFNNCRQFNSINSTFSQCANVVDTYFRQLLENLMIKDDN</sequence>
<dbReference type="Gene3D" id="1.20.920.10">
    <property type="entry name" value="Bromodomain-like"/>
    <property type="match status" value="1"/>
</dbReference>
<dbReference type="SMART" id="SM00297">
    <property type="entry name" value="BROMO"/>
    <property type="match status" value="1"/>
</dbReference>
<proteinExistence type="predicted"/>